<dbReference type="EMBL" id="JBHSCZ010000003">
    <property type="protein sequence ID" value="MFC4263642.1"/>
    <property type="molecule type" value="Genomic_DNA"/>
</dbReference>
<organism evidence="2 3">
    <name type="scientific">Ferruginibacter yonginensis</name>
    <dbReference type="NCBI Taxonomy" id="1310416"/>
    <lineage>
        <taxon>Bacteria</taxon>
        <taxon>Pseudomonadati</taxon>
        <taxon>Bacteroidota</taxon>
        <taxon>Chitinophagia</taxon>
        <taxon>Chitinophagales</taxon>
        <taxon>Chitinophagaceae</taxon>
        <taxon>Ferruginibacter</taxon>
    </lineage>
</organism>
<gene>
    <name evidence="2" type="ORF">ACFOWM_12175</name>
</gene>
<dbReference type="RefSeq" id="WP_379710498.1">
    <property type="nucleotide sequence ID" value="NZ_JBHSCZ010000003.1"/>
</dbReference>
<protein>
    <submittedName>
        <fullName evidence="2">T9SS type A sorting domain-containing protein</fullName>
    </submittedName>
</protein>
<proteinExistence type="predicted"/>
<comment type="caution">
    <text evidence="2">The sequence shown here is derived from an EMBL/GenBank/DDBJ whole genome shotgun (WGS) entry which is preliminary data.</text>
</comment>
<evidence type="ECO:0000313" key="2">
    <source>
        <dbReference type="EMBL" id="MFC4263642.1"/>
    </source>
</evidence>
<sequence>MKYIVITLSSFLLTFCSFAQDIGIDVQPMQDGVQNSAWTPGHLHQIVVTISNNGPGDLSAWRIRPFVSVGPGVSFNAAQPNLPAGWNLVFNAPGQANQLPGQSIRFSNGTDLIPEASAVEFRINVTVTANNTYSPTATVAFSTGVAPGSASGPQTTNNLVGNDNSVFPFSTTGFAPLPLSLTSFTATEKNCNAIIAWKTSNEVNTKNFEIESSKDGIEFTTVENITAKGTNSDYSIIVSQNNRTAYYRIKCIDLDGTFSYSAIVPLNISCQPGDYMFVYPNPVSRQANTTISFYTSYKGLGTIRVTNSVGQLISTTPIAVNKGVNNKLINTDTYLKGAYYITVVDALGNTIGDTQKIIKN</sequence>
<accession>A0ABV8QVC4</accession>
<dbReference type="Gene3D" id="2.60.40.10">
    <property type="entry name" value="Immunoglobulins"/>
    <property type="match status" value="1"/>
</dbReference>
<feature type="signal peptide" evidence="1">
    <location>
        <begin position="1"/>
        <end position="19"/>
    </location>
</feature>
<keyword evidence="1" id="KW-0732">Signal</keyword>
<reference evidence="3" key="1">
    <citation type="journal article" date="2019" name="Int. J. Syst. Evol. Microbiol.">
        <title>The Global Catalogue of Microorganisms (GCM) 10K type strain sequencing project: providing services to taxonomists for standard genome sequencing and annotation.</title>
        <authorList>
            <consortium name="The Broad Institute Genomics Platform"/>
            <consortium name="The Broad Institute Genome Sequencing Center for Infectious Disease"/>
            <person name="Wu L."/>
            <person name="Ma J."/>
        </authorList>
    </citation>
    <scope>NUCLEOTIDE SEQUENCE [LARGE SCALE GENOMIC DNA]</scope>
    <source>
        <strain evidence="3">CECT 8289</strain>
    </source>
</reference>
<dbReference type="Proteomes" id="UP001595907">
    <property type="component" value="Unassembled WGS sequence"/>
</dbReference>
<dbReference type="InterPro" id="IPR013783">
    <property type="entry name" value="Ig-like_fold"/>
</dbReference>
<name>A0ABV8QVC4_9BACT</name>
<dbReference type="InterPro" id="IPR026444">
    <property type="entry name" value="Secre_tail"/>
</dbReference>
<keyword evidence="3" id="KW-1185">Reference proteome</keyword>
<dbReference type="NCBIfam" id="TIGR04183">
    <property type="entry name" value="Por_Secre_tail"/>
    <property type="match status" value="1"/>
</dbReference>
<feature type="chain" id="PRO_5046045366" evidence="1">
    <location>
        <begin position="20"/>
        <end position="360"/>
    </location>
</feature>
<evidence type="ECO:0000256" key="1">
    <source>
        <dbReference type="SAM" id="SignalP"/>
    </source>
</evidence>
<evidence type="ECO:0000313" key="3">
    <source>
        <dbReference type="Proteomes" id="UP001595907"/>
    </source>
</evidence>